<sequence>GVIDFEWGRITNSRKAKFYDMAKAIALWLIDVRNKNIADKEFIREFLIGYYGFMPSNKQVKKIAMAVGIKIDDERSIFMTTIDKRERLSKRLGSRFDRAINAMNGLAEV</sequence>
<organism evidence="1 2">
    <name type="scientific">candidate division WWE3 bacterium CG_4_9_14_3_um_filter_34_6</name>
    <dbReference type="NCBI Taxonomy" id="1975079"/>
    <lineage>
        <taxon>Bacteria</taxon>
        <taxon>Katanobacteria</taxon>
    </lineage>
</organism>
<dbReference type="Proteomes" id="UP000230683">
    <property type="component" value="Unassembled WGS sequence"/>
</dbReference>
<gene>
    <name evidence="1" type="ORF">CO178_00120</name>
</gene>
<protein>
    <recommendedName>
        <fullName evidence="3">Aminoglycoside phosphotransferase</fullName>
    </recommendedName>
</protein>
<feature type="non-terminal residue" evidence="1">
    <location>
        <position position="1"/>
    </location>
</feature>
<accession>A0A2M7X5K7</accession>
<proteinExistence type="predicted"/>
<evidence type="ECO:0008006" key="3">
    <source>
        <dbReference type="Google" id="ProtNLM"/>
    </source>
</evidence>
<dbReference type="EMBL" id="PFWY01000006">
    <property type="protein sequence ID" value="PJA41454.1"/>
    <property type="molecule type" value="Genomic_DNA"/>
</dbReference>
<comment type="caution">
    <text evidence="1">The sequence shown here is derived from an EMBL/GenBank/DDBJ whole genome shotgun (WGS) entry which is preliminary data.</text>
</comment>
<reference evidence="2" key="1">
    <citation type="submission" date="2017-09" db="EMBL/GenBank/DDBJ databases">
        <title>Depth-based differentiation of microbial function through sediment-hosted aquifers and enrichment of novel symbionts in the deep terrestrial subsurface.</title>
        <authorList>
            <person name="Probst A.J."/>
            <person name="Ladd B."/>
            <person name="Jarett J.K."/>
            <person name="Geller-Mcgrath D.E."/>
            <person name="Sieber C.M.K."/>
            <person name="Emerson J.B."/>
            <person name="Anantharaman K."/>
            <person name="Thomas B.C."/>
            <person name="Malmstrom R."/>
            <person name="Stieglmeier M."/>
            <person name="Klingl A."/>
            <person name="Woyke T."/>
            <person name="Ryan C.M."/>
            <person name="Banfield J.F."/>
        </authorList>
    </citation>
    <scope>NUCLEOTIDE SEQUENCE [LARGE SCALE GENOMIC DNA]</scope>
</reference>
<evidence type="ECO:0000313" key="1">
    <source>
        <dbReference type="EMBL" id="PJA41454.1"/>
    </source>
</evidence>
<name>A0A2M7X5K7_UNCKA</name>
<dbReference type="AlphaFoldDB" id="A0A2M7X5K7"/>
<evidence type="ECO:0000313" key="2">
    <source>
        <dbReference type="Proteomes" id="UP000230683"/>
    </source>
</evidence>